<feature type="transmembrane region" description="Helical" evidence="1">
    <location>
        <begin position="165"/>
        <end position="186"/>
    </location>
</feature>
<feature type="transmembrane region" description="Helical" evidence="1">
    <location>
        <begin position="48"/>
        <end position="69"/>
    </location>
</feature>
<dbReference type="PANTHER" id="PTHR34989">
    <property type="entry name" value="PROTEIN HDED"/>
    <property type="match status" value="1"/>
</dbReference>
<reference evidence="2 3" key="1">
    <citation type="submission" date="2020-08" db="EMBL/GenBank/DDBJ databases">
        <title>Genomic Encyclopedia of Type Strains, Phase IV (KMG-V): Genome sequencing to study the core and pangenomes of soil and plant-associated prokaryotes.</title>
        <authorList>
            <person name="Whitman W."/>
        </authorList>
    </citation>
    <scope>NUCLEOTIDE SEQUENCE [LARGE SCALE GENOMIC DNA]</scope>
    <source>
        <strain evidence="2 3">SEMIA 4011</strain>
    </source>
</reference>
<dbReference type="InterPro" id="IPR052712">
    <property type="entry name" value="Acid_resist_chaperone_HdeD"/>
</dbReference>
<proteinExistence type="predicted"/>
<dbReference type="PANTHER" id="PTHR34989:SF1">
    <property type="entry name" value="PROTEIN HDED"/>
    <property type="match status" value="1"/>
</dbReference>
<keyword evidence="1" id="KW-0812">Transmembrane</keyword>
<dbReference type="Proteomes" id="UP000517187">
    <property type="component" value="Unassembled WGS sequence"/>
</dbReference>
<dbReference type="InterPro" id="IPR005325">
    <property type="entry name" value="DUF308_memb"/>
</dbReference>
<protein>
    <submittedName>
        <fullName evidence="2">Uncharacterized membrane protein HdeD (DUF308 family)</fullName>
    </submittedName>
</protein>
<feature type="transmembrane region" description="Helical" evidence="1">
    <location>
        <begin position="23"/>
        <end position="42"/>
    </location>
</feature>
<evidence type="ECO:0000313" key="2">
    <source>
        <dbReference type="EMBL" id="MBB6222318.1"/>
    </source>
</evidence>
<dbReference type="GO" id="GO:0005886">
    <property type="term" value="C:plasma membrane"/>
    <property type="evidence" value="ECO:0007669"/>
    <property type="project" value="TreeGrafter"/>
</dbReference>
<keyword evidence="1" id="KW-0472">Membrane</keyword>
<evidence type="ECO:0000313" key="3">
    <source>
        <dbReference type="Proteomes" id="UP000517187"/>
    </source>
</evidence>
<dbReference type="AlphaFoldDB" id="A0A7W9ZT33"/>
<feature type="transmembrane region" description="Helical" evidence="1">
    <location>
        <begin position="137"/>
        <end position="159"/>
    </location>
</feature>
<accession>A0A7W9ZT33</accession>
<name>A0A7W9ZT33_RHILE</name>
<dbReference type="RefSeq" id="WP_054184836.1">
    <property type="nucleotide sequence ID" value="NZ_JACIIJ010000007.1"/>
</dbReference>
<feature type="transmembrane region" description="Helical" evidence="1">
    <location>
        <begin position="81"/>
        <end position="100"/>
    </location>
</feature>
<organism evidence="2 3">
    <name type="scientific">Rhizobium leguminosarum</name>
    <dbReference type="NCBI Taxonomy" id="384"/>
    <lineage>
        <taxon>Bacteria</taxon>
        <taxon>Pseudomonadati</taxon>
        <taxon>Pseudomonadota</taxon>
        <taxon>Alphaproteobacteria</taxon>
        <taxon>Hyphomicrobiales</taxon>
        <taxon>Rhizobiaceae</taxon>
        <taxon>Rhizobium/Agrobacterium group</taxon>
        <taxon>Rhizobium</taxon>
    </lineage>
</organism>
<feature type="transmembrane region" description="Helical" evidence="1">
    <location>
        <begin position="106"/>
        <end position="130"/>
    </location>
</feature>
<dbReference type="EMBL" id="JACIIJ010000007">
    <property type="protein sequence ID" value="MBB6222318.1"/>
    <property type="molecule type" value="Genomic_DNA"/>
</dbReference>
<sequence length="214" mass="22914">MTWFQSYNPALEGARNAMLADNWWIVALRGALAILFGIAAFVTPVATMLAFVIVFAAYSFVDGIFSIALSVRGARKGERWGLLLLNGLFGIAIGVATVLLPGITVLAFVFMVAAWALVSGGLMLGAALRLRISHGRWLLVFGAIASLLYGLLLFASPFIGALTLTWWMGAHALIFGMTLVVLAFNLRKHRGEHTPNAAVASGLSYGDGHGRHSR</sequence>
<gene>
    <name evidence="2" type="ORF">GGE66_003302</name>
</gene>
<evidence type="ECO:0000256" key="1">
    <source>
        <dbReference type="SAM" id="Phobius"/>
    </source>
</evidence>
<keyword evidence="1" id="KW-1133">Transmembrane helix</keyword>
<dbReference type="Pfam" id="PF03729">
    <property type="entry name" value="DUF308"/>
    <property type="match status" value="2"/>
</dbReference>
<comment type="caution">
    <text evidence="2">The sequence shown here is derived from an EMBL/GenBank/DDBJ whole genome shotgun (WGS) entry which is preliminary data.</text>
</comment>